<dbReference type="OrthoDB" id="9789468at2"/>
<keyword evidence="4" id="KW-1185">Reference proteome</keyword>
<dbReference type="InterPro" id="IPR008333">
    <property type="entry name" value="Cbr1-like_FAD-bd_dom"/>
</dbReference>
<dbReference type="Pfam" id="PF00111">
    <property type="entry name" value="Fer2"/>
    <property type="match status" value="1"/>
</dbReference>
<feature type="domain" description="FAD-binding FR-type" evidence="2">
    <location>
        <begin position="1"/>
        <end position="99"/>
    </location>
</feature>
<dbReference type="Gene3D" id="3.40.50.80">
    <property type="entry name" value="Nucleotide-binding domain of ferredoxin-NADP reductase (FNR) module"/>
    <property type="match status" value="1"/>
</dbReference>
<comment type="caution">
    <text evidence="3">The sequence shown here is derived from an EMBL/GenBank/DDBJ whole genome shotgun (WGS) entry which is preliminary data.</text>
</comment>
<dbReference type="SUPFAM" id="SSF54292">
    <property type="entry name" value="2Fe-2S ferredoxin-like"/>
    <property type="match status" value="1"/>
</dbReference>
<dbReference type="RefSeq" id="WP_086594289.1">
    <property type="nucleotide sequence ID" value="NZ_MTSE01000005.1"/>
</dbReference>
<dbReference type="PROSITE" id="PS51085">
    <property type="entry name" value="2FE2S_FER_2"/>
    <property type="match status" value="1"/>
</dbReference>
<dbReference type="SUPFAM" id="SSF63380">
    <property type="entry name" value="Riboflavin synthase domain-like"/>
    <property type="match status" value="1"/>
</dbReference>
<proteinExistence type="predicted"/>
<dbReference type="InterPro" id="IPR012675">
    <property type="entry name" value="Beta-grasp_dom_sf"/>
</dbReference>
<dbReference type="PANTHER" id="PTHR47354">
    <property type="entry name" value="NADH OXIDOREDUCTASE HCR"/>
    <property type="match status" value="1"/>
</dbReference>
<dbReference type="PANTHER" id="PTHR47354:SF5">
    <property type="entry name" value="PROTEIN RFBI"/>
    <property type="match status" value="1"/>
</dbReference>
<dbReference type="PROSITE" id="PS00197">
    <property type="entry name" value="2FE2S_FER_1"/>
    <property type="match status" value="1"/>
</dbReference>
<dbReference type="PRINTS" id="PR00410">
    <property type="entry name" value="PHEHYDRXLASE"/>
</dbReference>
<feature type="domain" description="2Fe-2S ferredoxin-type" evidence="1">
    <location>
        <begin position="254"/>
        <end position="341"/>
    </location>
</feature>
<dbReference type="Gene3D" id="2.40.30.10">
    <property type="entry name" value="Translation factors"/>
    <property type="match status" value="1"/>
</dbReference>
<name>A0A243WDD0_9BACT</name>
<reference evidence="3 4" key="1">
    <citation type="submission" date="2017-01" db="EMBL/GenBank/DDBJ databases">
        <title>A new Hymenobacter.</title>
        <authorList>
            <person name="Liang Y."/>
            <person name="Feng F."/>
        </authorList>
    </citation>
    <scope>NUCLEOTIDE SEQUENCE [LARGE SCALE GENOMIC DNA]</scope>
    <source>
        <strain evidence="3">MIMBbqt21</strain>
    </source>
</reference>
<dbReference type="PROSITE" id="PS51384">
    <property type="entry name" value="FAD_FR"/>
    <property type="match status" value="1"/>
</dbReference>
<evidence type="ECO:0000313" key="4">
    <source>
        <dbReference type="Proteomes" id="UP000194873"/>
    </source>
</evidence>
<dbReference type="InterPro" id="IPR006058">
    <property type="entry name" value="2Fe2S_fd_BS"/>
</dbReference>
<dbReference type="GO" id="GO:0016491">
    <property type="term" value="F:oxidoreductase activity"/>
    <property type="evidence" value="ECO:0007669"/>
    <property type="project" value="InterPro"/>
</dbReference>
<dbReference type="AlphaFoldDB" id="A0A243WDD0"/>
<dbReference type="EMBL" id="MTSE01000005">
    <property type="protein sequence ID" value="OUJ73684.1"/>
    <property type="molecule type" value="Genomic_DNA"/>
</dbReference>
<dbReference type="Gene3D" id="3.10.20.30">
    <property type="match status" value="1"/>
</dbReference>
<dbReference type="Pfam" id="PF00175">
    <property type="entry name" value="NAD_binding_1"/>
    <property type="match status" value="1"/>
</dbReference>
<evidence type="ECO:0000259" key="1">
    <source>
        <dbReference type="PROSITE" id="PS51085"/>
    </source>
</evidence>
<evidence type="ECO:0000313" key="3">
    <source>
        <dbReference type="EMBL" id="OUJ73684.1"/>
    </source>
</evidence>
<protein>
    <recommendedName>
        <fullName evidence="5">Oxidoreductase</fullName>
    </recommendedName>
</protein>
<dbReference type="GO" id="GO:0051537">
    <property type="term" value="F:2 iron, 2 sulfur cluster binding"/>
    <property type="evidence" value="ECO:0007669"/>
    <property type="project" value="InterPro"/>
</dbReference>
<evidence type="ECO:0000259" key="2">
    <source>
        <dbReference type="PROSITE" id="PS51384"/>
    </source>
</evidence>
<dbReference type="SUPFAM" id="SSF52343">
    <property type="entry name" value="Ferredoxin reductase-like, C-terminal NADP-linked domain"/>
    <property type="match status" value="1"/>
</dbReference>
<sequence length="341" mass="37704">MIKPVIVSAVRQETPEVKTLFLDAPALSYQAGQYLTFVHPHNEELRRSYSISSAPGLGEPLAVTVKRVANGLFSRYLVDKVHEGDTLLTIGAGGFFTLPENLDAEYQQVFFFAAGSGITPIYALLKSVLHQHPSLHAVLVYSNRTPEDVVFYPALQHLASQFADRLKVEFLFSNHPVLARARLYRDLLEIFVKQYSLTTPERTLAFLCGPLNYMRMCMYGLREIGIPLANIRRENFNPETAHPTFTTPPDTEPHNVAVQLAGATHTFETQYPVSILQAAKKQGVALPYSCGNGVCGSCVARCTSGQVWMATNEVLTDRDLAKGLVLTCTGYPVGNDVRLEI</sequence>
<dbReference type="CDD" id="cd00207">
    <property type="entry name" value="fer2"/>
    <property type="match status" value="1"/>
</dbReference>
<dbReference type="InterPro" id="IPR017927">
    <property type="entry name" value="FAD-bd_FR_type"/>
</dbReference>
<dbReference type="CDD" id="cd06214">
    <property type="entry name" value="PA_degradation_oxidoreductase_like"/>
    <property type="match status" value="1"/>
</dbReference>
<dbReference type="InterPro" id="IPR039261">
    <property type="entry name" value="FNR_nucleotide-bd"/>
</dbReference>
<dbReference type="Pfam" id="PF00970">
    <property type="entry name" value="FAD_binding_6"/>
    <property type="match status" value="1"/>
</dbReference>
<dbReference type="InterPro" id="IPR001433">
    <property type="entry name" value="OxRdtase_FAD/NAD-bd"/>
</dbReference>
<organism evidence="3 4">
    <name type="scientific">Hymenobacter crusticola</name>
    <dbReference type="NCBI Taxonomy" id="1770526"/>
    <lineage>
        <taxon>Bacteria</taxon>
        <taxon>Pseudomonadati</taxon>
        <taxon>Bacteroidota</taxon>
        <taxon>Cytophagia</taxon>
        <taxon>Cytophagales</taxon>
        <taxon>Hymenobacteraceae</taxon>
        <taxon>Hymenobacter</taxon>
    </lineage>
</organism>
<evidence type="ECO:0008006" key="5">
    <source>
        <dbReference type="Google" id="ProtNLM"/>
    </source>
</evidence>
<accession>A0A243WDD0</accession>
<dbReference type="Proteomes" id="UP000194873">
    <property type="component" value="Unassembled WGS sequence"/>
</dbReference>
<dbReference type="InterPro" id="IPR017938">
    <property type="entry name" value="Riboflavin_synthase-like_b-brl"/>
</dbReference>
<dbReference type="InterPro" id="IPR050415">
    <property type="entry name" value="MRET"/>
</dbReference>
<gene>
    <name evidence="3" type="ORF">BXP70_11890</name>
</gene>
<dbReference type="InterPro" id="IPR001041">
    <property type="entry name" value="2Fe-2S_ferredoxin-type"/>
</dbReference>
<dbReference type="InterPro" id="IPR036010">
    <property type="entry name" value="2Fe-2S_ferredoxin-like_sf"/>
</dbReference>